<dbReference type="PROSITE" id="PS51371">
    <property type="entry name" value="CBS"/>
    <property type="match status" value="2"/>
</dbReference>
<keyword evidence="5 8" id="KW-1133">Transmembrane helix</keyword>
<feature type="transmembrane region" description="Helical" evidence="9">
    <location>
        <begin position="48"/>
        <end position="77"/>
    </location>
</feature>
<feature type="transmembrane region" description="Helical" evidence="9">
    <location>
        <begin position="97"/>
        <end position="118"/>
    </location>
</feature>
<keyword evidence="3 8" id="KW-0812">Transmembrane</keyword>
<dbReference type="Gene3D" id="3.10.580.10">
    <property type="entry name" value="CBS-domain"/>
    <property type="match status" value="1"/>
</dbReference>
<dbReference type="PANTHER" id="PTHR43099">
    <property type="entry name" value="UPF0053 PROTEIN YRKA"/>
    <property type="match status" value="1"/>
</dbReference>
<evidence type="ECO:0000313" key="12">
    <source>
        <dbReference type="EMBL" id="MBB5626304.1"/>
    </source>
</evidence>
<feature type="transmembrane region" description="Helical" evidence="9">
    <location>
        <begin position="6"/>
        <end position="27"/>
    </location>
</feature>
<evidence type="ECO:0000256" key="5">
    <source>
        <dbReference type="ARBA" id="ARBA00022989"/>
    </source>
</evidence>
<feature type="domain" description="CBS" evidence="10">
    <location>
        <begin position="220"/>
        <end position="279"/>
    </location>
</feature>
<reference evidence="12 13" key="1">
    <citation type="submission" date="2020-08" db="EMBL/GenBank/DDBJ databases">
        <title>Sequencing the genomes of 1000 actinobacteria strains.</title>
        <authorList>
            <person name="Klenk H.-P."/>
        </authorList>
    </citation>
    <scope>NUCLEOTIDE SEQUENCE [LARGE SCALE GENOMIC DNA]</scope>
    <source>
        <strain evidence="12 13">DSM 45790</strain>
    </source>
</reference>
<dbReference type="AlphaFoldDB" id="A0A7W9DPT7"/>
<name>A0A7W9DPT7_9ACTN</name>
<keyword evidence="6 8" id="KW-0472">Membrane</keyword>
<comment type="caution">
    <text evidence="12">The sequence shown here is derived from an EMBL/GenBank/DDBJ whole genome shotgun (WGS) entry which is preliminary data.</text>
</comment>
<dbReference type="GO" id="GO:0005886">
    <property type="term" value="C:plasma membrane"/>
    <property type="evidence" value="ECO:0007669"/>
    <property type="project" value="UniProtKB-SubCell"/>
</dbReference>
<feature type="domain" description="CNNM transmembrane" evidence="11">
    <location>
        <begin position="1"/>
        <end position="201"/>
    </location>
</feature>
<protein>
    <submittedName>
        <fullName evidence="12">CBS domain containing-hemolysin-like protein</fullName>
    </submittedName>
</protein>
<feature type="domain" description="CBS" evidence="10">
    <location>
        <begin position="280"/>
        <end position="337"/>
    </location>
</feature>
<dbReference type="Pfam" id="PF01595">
    <property type="entry name" value="CNNM"/>
    <property type="match status" value="1"/>
</dbReference>
<dbReference type="PROSITE" id="PS51846">
    <property type="entry name" value="CNNM"/>
    <property type="match status" value="1"/>
</dbReference>
<gene>
    <name evidence="12" type="ORF">BJ981_002003</name>
</gene>
<evidence type="ECO:0000256" key="6">
    <source>
        <dbReference type="ARBA" id="ARBA00023136"/>
    </source>
</evidence>
<evidence type="ECO:0000256" key="8">
    <source>
        <dbReference type="PROSITE-ProRule" id="PRU01193"/>
    </source>
</evidence>
<evidence type="ECO:0000259" key="11">
    <source>
        <dbReference type="PROSITE" id="PS51846"/>
    </source>
</evidence>
<evidence type="ECO:0000256" key="7">
    <source>
        <dbReference type="PROSITE-ProRule" id="PRU00703"/>
    </source>
</evidence>
<proteinExistence type="predicted"/>
<keyword evidence="4" id="KW-0677">Repeat</keyword>
<dbReference type="CDD" id="cd04590">
    <property type="entry name" value="CBS_pair_CorC_HlyC_assoc"/>
    <property type="match status" value="1"/>
</dbReference>
<keyword evidence="13" id="KW-1185">Reference proteome</keyword>
<evidence type="ECO:0000313" key="13">
    <source>
        <dbReference type="Proteomes" id="UP000588112"/>
    </source>
</evidence>
<dbReference type="PANTHER" id="PTHR43099:SF5">
    <property type="entry name" value="HLYC_CORC FAMILY TRANSPORTER"/>
    <property type="match status" value="1"/>
</dbReference>
<evidence type="ECO:0000256" key="1">
    <source>
        <dbReference type="ARBA" id="ARBA00004651"/>
    </source>
</evidence>
<dbReference type="InterPro" id="IPR002550">
    <property type="entry name" value="CNNM"/>
</dbReference>
<evidence type="ECO:0000256" key="2">
    <source>
        <dbReference type="ARBA" id="ARBA00022475"/>
    </source>
</evidence>
<evidence type="ECO:0000256" key="3">
    <source>
        <dbReference type="ARBA" id="ARBA00022692"/>
    </source>
</evidence>
<evidence type="ECO:0000256" key="4">
    <source>
        <dbReference type="ARBA" id="ARBA00022737"/>
    </source>
</evidence>
<comment type="subcellular location">
    <subcellularLocation>
        <location evidence="1">Cell membrane</location>
        <topology evidence="1">Multi-pass membrane protein</topology>
    </subcellularLocation>
</comment>
<dbReference type="Proteomes" id="UP000588112">
    <property type="component" value="Unassembled WGS sequence"/>
</dbReference>
<sequence length="341" mass="35843">MSLVDALVIVALLGVNGFFVGAEFALISARRTQIEPLARGGSRRARAVLGAMDDVPLMLAAAQLGVTLASLALGAVGEPVLAHALEPLFAALGVPHALVHPAAFALALLVVVSAHVIIGEMVPKNLALSGPDEAALWLVPTLRTVARTLRPVLVAINAVSVAVLRALRIPPTGEVRSVFTSDEMPAVIQESRRHLLLDQDEYDRMIATLALRARPVTSVMVPVADAVTVPATTTAADLQEYAGRHGHSRFPVRGNEPGRLSGYLHVLDALNGYAPDEPLPARPLPVVHRETSLADVLATMRKRRAQLAAVGDDGGAVIGVVTLQDVLTGLLRHADPETTPG</sequence>
<dbReference type="InterPro" id="IPR000644">
    <property type="entry name" value="CBS_dom"/>
</dbReference>
<accession>A0A7W9DPT7</accession>
<dbReference type="EMBL" id="JACHBR010000001">
    <property type="protein sequence ID" value="MBB5626304.1"/>
    <property type="molecule type" value="Genomic_DNA"/>
</dbReference>
<keyword evidence="2" id="KW-1003">Cell membrane</keyword>
<dbReference type="SMART" id="SM00116">
    <property type="entry name" value="CBS"/>
    <property type="match status" value="2"/>
</dbReference>
<dbReference type="InterPro" id="IPR051676">
    <property type="entry name" value="UPF0053_domain"/>
</dbReference>
<dbReference type="InterPro" id="IPR046342">
    <property type="entry name" value="CBS_dom_sf"/>
</dbReference>
<dbReference type="Pfam" id="PF00571">
    <property type="entry name" value="CBS"/>
    <property type="match status" value="2"/>
</dbReference>
<keyword evidence="7" id="KW-0129">CBS domain</keyword>
<organism evidence="12 13">
    <name type="scientific">Sphaerisporangium krabiense</name>
    <dbReference type="NCBI Taxonomy" id="763782"/>
    <lineage>
        <taxon>Bacteria</taxon>
        <taxon>Bacillati</taxon>
        <taxon>Actinomycetota</taxon>
        <taxon>Actinomycetes</taxon>
        <taxon>Streptosporangiales</taxon>
        <taxon>Streptosporangiaceae</taxon>
        <taxon>Sphaerisporangium</taxon>
    </lineage>
</organism>
<dbReference type="InterPro" id="IPR044751">
    <property type="entry name" value="Ion_transp-like_CBS"/>
</dbReference>
<dbReference type="RefSeq" id="WP_204070646.1">
    <property type="nucleotide sequence ID" value="NZ_BOOS01000062.1"/>
</dbReference>
<dbReference type="SUPFAM" id="SSF54631">
    <property type="entry name" value="CBS-domain pair"/>
    <property type="match status" value="1"/>
</dbReference>
<evidence type="ECO:0000256" key="9">
    <source>
        <dbReference type="SAM" id="Phobius"/>
    </source>
</evidence>
<evidence type="ECO:0000259" key="10">
    <source>
        <dbReference type="PROSITE" id="PS51371"/>
    </source>
</evidence>